<keyword evidence="2" id="KW-1185">Reference proteome</keyword>
<protein>
    <recommendedName>
        <fullName evidence="3">ParB-like nuclease domain-containing protein</fullName>
    </recommendedName>
</protein>
<dbReference type="EMBL" id="JBHSXQ010000002">
    <property type="protein sequence ID" value="MFC6905179.1"/>
    <property type="molecule type" value="Genomic_DNA"/>
</dbReference>
<evidence type="ECO:0000313" key="1">
    <source>
        <dbReference type="EMBL" id="MFC6905179.1"/>
    </source>
</evidence>
<name>A0ABD5V2B5_9EURY</name>
<evidence type="ECO:0000313" key="2">
    <source>
        <dbReference type="Proteomes" id="UP001596312"/>
    </source>
</evidence>
<accession>A0ABD5V2B5</accession>
<proteinExistence type="predicted"/>
<dbReference type="AlphaFoldDB" id="A0ABD5V2B5"/>
<dbReference type="RefSeq" id="WP_340603691.1">
    <property type="nucleotide sequence ID" value="NZ_JBBMXV010000002.1"/>
</dbReference>
<organism evidence="1 2">
    <name type="scientific">Halalkalicoccus tibetensis</name>
    <dbReference type="NCBI Taxonomy" id="175632"/>
    <lineage>
        <taxon>Archaea</taxon>
        <taxon>Methanobacteriati</taxon>
        <taxon>Methanobacteriota</taxon>
        <taxon>Stenosarchaea group</taxon>
        <taxon>Halobacteria</taxon>
        <taxon>Halobacteriales</taxon>
        <taxon>Halococcaceae</taxon>
        <taxon>Halalkalicoccus</taxon>
    </lineage>
</organism>
<comment type="caution">
    <text evidence="1">The sequence shown here is derived from an EMBL/GenBank/DDBJ whole genome shotgun (WGS) entry which is preliminary data.</text>
</comment>
<gene>
    <name evidence="1" type="ORF">ACFQGH_08205</name>
</gene>
<sequence length="196" mass="21556">MSRLTRRERRAARRVPREEVVRAWLAREREGSEPPPTASGAFDALLSENPGAAAFLWRDAPHTCYRLPLSRARFDRLHVVEGPSELGWGALSPDGTVRGCARRIDRGDPDRLAHATGVDVPRIERLSAEPSDDDPLVLSTRRGAVPWHVADGNHRAVALALSLRRGAGYEPAAAYLCVGANPVLGPLVQRLWGRLR</sequence>
<evidence type="ECO:0008006" key="3">
    <source>
        <dbReference type="Google" id="ProtNLM"/>
    </source>
</evidence>
<reference evidence="1 2" key="1">
    <citation type="journal article" date="2019" name="Int. J. Syst. Evol. Microbiol.">
        <title>The Global Catalogue of Microorganisms (GCM) 10K type strain sequencing project: providing services to taxonomists for standard genome sequencing and annotation.</title>
        <authorList>
            <consortium name="The Broad Institute Genomics Platform"/>
            <consortium name="The Broad Institute Genome Sequencing Center for Infectious Disease"/>
            <person name="Wu L."/>
            <person name="Ma J."/>
        </authorList>
    </citation>
    <scope>NUCLEOTIDE SEQUENCE [LARGE SCALE GENOMIC DNA]</scope>
    <source>
        <strain evidence="1 2">CGMCC 1.3240</strain>
    </source>
</reference>
<dbReference type="Proteomes" id="UP001596312">
    <property type="component" value="Unassembled WGS sequence"/>
</dbReference>